<keyword evidence="2" id="KW-0732">Signal</keyword>
<keyword evidence="4" id="KW-1185">Reference proteome</keyword>
<gene>
    <name evidence="3" type="ordered locus">MODMU_0448</name>
</gene>
<evidence type="ECO:0000313" key="3">
    <source>
        <dbReference type="EMBL" id="CCH85906.1"/>
    </source>
</evidence>
<dbReference type="HOGENOM" id="CLU_717314_0_0_11"/>
<dbReference type="SUPFAM" id="SSF51126">
    <property type="entry name" value="Pectin lyase-like"/>
    <property type="match status" value="1"/>
</dbReference>
<dbReference type="OMA" id="DASWIHA"/>
<accession>I4ER93</accession>
<evidence type="ECO:0000313" key="4">
    <source>
        <dbReference type="Proteomes" id="UP000006461"/>
    </source>
</evidence>
<feature type="chain" id="PRO_5038660275" evidence="2">
    <location>
        <begin position="26"/>
        <end position="385"/>
    </location>
</feature>
<reference evidence="3 4" key="1">
    <citation type="journal article" date="2012" name="J. Bacteriol.">
        <title>Genome Sequence of Radiation-Resistant Modestobacter marinus Strain BC501, a Representative Actinobacterium That Thrives on Calcareous Stone Surfaces.</title>
        <authorList>
            <person name="Normand P."/>
            <person name="Gury J."/>
            <person name="Pujic P."/>
            <person name="Chouaia B."/>
            <person name="Crotti E."/>
            <person name="Brusetti L."/>
            <person name="Daffonchio D."/>
            <person name="Vacherie B."/>
            <person name="Barbe V."/>
            <person name="Medigue C."/>
            <person name="Calteau A."/>
            <person name="Ghodhbane-Gtari F."/>
            <person name="Essoussi I."/>
            <person name="Nouioui I."/>
            <person name="Abbassi-Ghozzi I."/>
            <person name="Gtari M."/>
        </authorList>
    </citation>
    <scope>NUCLEOTIDE SEQUENCE [LARGE SCALE GENOMIC DNA]</scope>
    <source>
        <strain evidence="4">BC 501</strain>
    </source>
</reference>
<dbReference type="OrthoDB" id="505641at2"/>
<dbReference type="InterPro" id="IPR011050">
    <property type="entry name" value="Pectin_lyase_fold/virulence"/>
</dbReference>
<evidence type="ECO:0000256" key="2">
    <source>
        <dbReference type="SAM" id="SignalP"/>
    </source>
</evidence>
<dbReference type="AlphaFoldDB" id="I4ER93"/>
<dbReference type="EMBL" id="FO203431">
    <property type="protein sequence ID" value="CCH85906.1"/>
    <property type="molecule type" value="Genomic_DNA"/>
</dbReference>
<name>I4ER93_MODI5</name>
<sequence>MRRAGAVTGAALAVVAVLTALPVDRADAASSMWVAYDGHSINMAPVPAQPVELTAVASSPLTAVSFAVGGTVLGSTTAVTAAEGTWRATATVDLTGRSGLTAVRTRFTSGKVSSTVDKTLRVTPVPASPALTTPSTGAGPDTTGVPAGVRLTPQVGDLTVFKSGTVIDGIDLTGCITIRANDVVIRNSRITCSASATNMVVATSGTYRNLVVEDSELDGAGIVDIGIGWQNYTLRRVEVRGTNDGARAGSNTTVDASWIHAMVRKGDLHPDAVQSTGGANITITGNTLDPRNYGTGDQGNAAIMLGSELRPFYLQDVVVAGNRLSGGNYTVNVRGDATITRVSLDRNTFTADAKYGPVLAPPTVTVTADNVMAETGLPVVVVPTK</sequence>
<feature type="region of interest" description="Disordered" evidence="1">
    <location>
        <begin position="125"/>
        <end position="145"/>
    </location>
</feature>
<protein>
    <submittedName>
        <fullName evidence="3">Carbohydrate-binding CenC domain protein</fullName>
    </submittedName>
</protein>
<organism evidence="3 4">
    <name type="scientific">Modestobacter italicus (strain DSM 44449 / CECT 9708 / BC 501)</name>
    <dbReference type="NCBI Taxonomy" id="2732864"/>
    <lineage>
        <taxon>Bacteria</taxon>
        <taxon>Bacillati</taxon>
        <taxon>Actinomycetota</taxon>
        <taxon>Actinomycetes</taxon>
        <taxon>Geodermatophilales</taxon>
        <taxon>Geodermatophilaceae</taxon>
        <taxon>Modestobacter</taxon>
    </lineage>
</organism>
<dbReference type="KEGG" id="mmar:MODMU_0448"/>
<dbReference type="eggNOG" id="COG3147">
    <property type="taxonomic scope" value="Bacteria"/>
</dbReference>
<feature type="signal peptide" evidence="2">
    <location>
        <begin position="1"/>
        <end position="25"/>
    </location>
</feature>
<proteinExistence type="predicted"/>
<dbReference type="Proteomes" id="UP000006461">
    <property type="component" value="Chromosome"/>
</dbReference>
<dbReference type="STRING" id="477641.MODMU_0448"/>
<evidence type="ECO:0000256" key="1">
    <source>
        <dbReference type="SAM" id="MobiDB-lite"/>
    </source>
</evidence>